<protein>
    <submittedName>
        <fullName evidence="1">Uncharacterized protein</fullName>
    </submittedName>
</protein>
<accession>A0A7S2NJM9</accession>
<dbReference type="AlphaFoldDB" id="A0A7S2NJM9"/>
<name>A0A7S2NJM9_9DINO</name>
<sequence>MQLFSGRLREYAPVAPLVYAASGCSDTSGKIGASHCETAETLRASAANLLSVWPRGWIRTYCKAPGELHKGPGRESCADDRSLRCCPYYAPPTGEHFDKNVCPG</sequence>
<gene>
    <name evidence="1" type="ORF">BRAN1462_LOCUS16657</name>
</gene>
<reference evidence="1" key="1">
    <citation type="submission" date="2021-01" db="EMBL/GenBank/DDBJ databases">
        <authorList>
            <person name="Corre E."/>
            <person name="Pelletier E."/>
            <person name="Niang G."/>
            <person name="Scheremetjew M."/>
            <person name="Finn R."/>
            <person name="Kale V."/>
            <person name="Holt S."/>
            <person name="Cochrane G."/>
            <person name="Meng A."/>
            <person name="Brown T."/>
            <person name="Cohen L."/>
        </authorList>
    </citation>
    <scope>NUCLEOTIDE SEQUENCE</scope>
    <source>
        <strain evidence="1">RCC3387</strain>
    </source>
</reference>
<evidence type="ECO:0000313" key="1">
    <source>
        <dbReference type="EMBL" id="CAD9543670.1"/>
    </source>
</evidence>
<proteinExistence type="predicted"/>
<dbReference type="EMBL" id="HBGW01026172">
    <property type="protein sequence ID" value="CAD9543670.1"/>
    <property type="molecule type" value="Transcribed_RNA"/>
</dbReference>
<dbReference type="PROSITE" id="PS51257">
    <property type="entry name" value="PROKAR_LIPOPROTEIN"/>
    <property type="match status" value="1"/>
</dbReference>
<organism evidence="1">
    <name type="scientific">Zooxanthella nutricula</name>
    <dbReference type="NCBI Taxonomy" id="1333877"/>
    <lineage>
        <taxon>Eukaryota</taxon>
        <taxon>Sar</taxon>
        <taxon>Alveolata</taxon>
        <taxon>Dinophyceae</taxon>
        <taxon>Peridiniales</taxon>
        <taxon>Peridiniales incertae sedis</taxon>
        <taxon>Zooxanthella</taxon>
    </lineage>
</organism>